<evidence type="ECO:0000256" key="3">
    <source>
        <dbReference type="ARBA" id="ARBA00022989"/>
    </source>
</evidence>
<evidence type="ECO:0000256" key="4">
    <source>
        <dbReference type="ARBA" id="ARBA00023136"/>
    </source>
</evidence>
<dbReference type="GO" id="GO:0016020">
    <property type="term" value="C:membrane"/>
    <property type="evidence" value="ECO:0007669"/>
    <property type="project" value="UniProtKB-SubCell"/>
</dbReference>
<evidence type="ECO:0000256" key="6">
    <source>
        <dbReference type="SAM" id="SignalP"/>
    </source>
</evidence>
<reference evidence="7" key="1">
    <citation type="journal article" date="2014" name="BMC Genomics">
        <title>The Babesia bovis gene and promoter model: an update from full-length EST analysis.</title>
        <authorList>
            <person name="Yamagishi J."/>
            <person name="Wakaguri H."/>
            <person name="Yokoyama N."/>
            <person name="Yamashita R."/>
            <person name="Suzuki Y."/>
            <person name="Xuan X."/>
            <person name="Igarashi I."/>
        </authorList>
    </citation>
    <scope>NUCLEOTIDE SEQUENCE</scope>
    <source>
        <strain evidence="7">Texas</strain>
    </source>
</reference>
<evidence type="ECO:0000256" key="1">
    <source>
        <dbReference type="ARBA" id="ARBA00004167"/>
    </source>
</evidence>
<evidence type="ECO:0000256" key="5">
    <source>
        <dbReference type="SAM" id="Phobius"/>
    </source>
</evidence>
<dbReference type="AlphaFoldDB" id="S6B728"/>
<proteinExistence type="evidence at transcript level"/>
<dbReference type="GO" id="GO:0005509">
    <property type="term" value="F:calcium ion binding"/>
    <property type="evidence" value="ECO:0007669"/>
    <property type="project" value="InterPro"/>
</dbReference>
<dbReference type="EMBL" id="AK441062">
    <property type="protein sequence ID" value="BAN64856.1"/>
    <property type="molecule type" value="mRNA"/>
</dbReference>
<gene>
    <name evidence="7" type="primary">BBOV_III007610</name>
</gene>
<dbReference type="InterPro" id="IPR012879">
    <property type="entry name" value="CCDC47"/>
</dbReference>
<keyword evidence="6" id="KW-0732">Signal</keyword>
<feature type="transmembrane region" description="Helical" evidence="5">
    <location>
        <begin position="102"/>
        <end position="121"/>
    </location>
</feature>
<protein>
    <submittedName>
        <fullName evidence="7">Membrane protein, putative</fullName>
    </submittedName>
</protein>
<dbReference type="GO" id="GO:0005783">
    <property type="term" value="C:endoplasmic reticulum"/>
    <property type="evidence" value="ECO:0007669"/>
    <property type="project" value="InterPro"/>
</dbReference>
<accession>S6B728</accession>
<dbReference type="VEuPathDB" id="PiroplasmaDB:BBOV_III007610"/>
<dbReference type="PANTHER" id="PTHR12883:SF0">
    <property type="entry name" value="PAT COMPLEX SUBUNIT CCDC47"/>
    <property type="match status" value="1"/>
</dbReference>
<keyword evidence="3 5" id="KW-1133">Transmembrane helix</keyword>
<sequence>MMHVTMKICCSAAVITLCLTQLQTFHAQSIQDFQIKDLLSGRWLEELKPTRENAENIAFEAFDAGYEAKKDDKQTNPMANVGIFGGDMSKIFPPHFRRHYCYFLFLCAALIQYAIIGYVRIKRKVQHILEKQVPILADNFAHIADGPYFYERQKIHKYCTYASGRTSCESLLISFTFVKRQCPWHEFLITPLFFMNDIMTIDAILPNMDPIAFAIKNKLTNKAFIKANEEVANTMYVHETTDLPTSHRSYINSTEKCVTKYASYAIAMCQEFMPQLIALYVVDALPDVQGYRQVNRVSIAIRLNKDVELPAKVLKAMISLVDYTKNFALTDKTKESINKSRKSMIAVIFKNQMKKQQEEARAENTV</sequence>
<name>S6B728_BABBO</name>
<organism evidence="7">
    <name type="scientific">Babesia bovis</name>
    <dbReference type="NCBI Taxonomy" id="5865"/>
    <lineage>
        <taxon>Eukaryota</taxon>
        <taxon>Sar</taxon>
        <taxon>Alveolata</taxon>
        <taxon>Apicomplexa</taxon>
        <taxon>Aconoidasida</taxon>
        <taxon>Piroplasmida</taxon>
        <taxon>Babesiidae</taxon>
        <taxon>Babesia</taxon>
    </lineage>
</organism>
<dbReference type="GO" id="GO:0032469">
    <property type="term" value="P:endoplasmic reticulum calcium ion homeostasis"/>
    <property type="evidence" value="ECO:0007669"/>
    <property type="project" value="InterPro"/>
</dbReference>
<feature type="signal peptide" evidence="6">
    <location>
        <begin position="1"/>
        <end position="27"/>
    </location>
</feature>
<evidence type="ECO:0000256" key="2">
    <source>
        <dbReference type="ARBA" id="ARBA00022692"/>
    </source>
</evidence>
<evidence type="ECO:0000313" key="7">
    <source>
        <dbReference type="EMBL" id="BAN64856.1"/>
    </source>
</evidence>
<feature type="chain" id="PRO_5004536380" evidence="6">
    <location>
        <begin position="28"/>
        <end position="366"/>
    </location>
</feature>
<comment type="subcellular location">
    <subcellularLocation>
        <location evidence="1">Membrane</location>
        <topology evidence="1">Single-pass membrane protein</topology>
    </subcellularLocation>
</comment>
<keyword evidence="4 5" id="KW-0472">Membrane</keyword>
<dbReference type="Pfam" id="PF07946">
    <property type="entry name" value="CCDC47"/>
    <property type="match status" value="1"/>
</dbReference>
<dbReference type="PANTHER" id="PTHR12883">
    <property type="entry name" value="ADIPOCYTE-SPECIFIC PROTEIN 4-RELATED"/>
    <property type="match status" value="1"/>
</dbReference>
<keyword evidence="2 5" id="KW-0812">Transmembrane</keyword>